<accession>A0A1G2LR75</accession>
<dbReference type="AlphaFoldDB" id="A0A1G2LR75"/>
<sequence length="151" mass="16858">MIDKIKKLREQTGVSVMACRKALADAGGDPAEAVKILQKEGIKIADKKSERKTKAGVIDAYIHSNKKIGALVEIKCETDFVARNKDFQNFVHDIAMHIAAMAPDAAADGQNFFSQPFIKNPGVTIEDYLKETIQKFGENIEISRFERYEIL</sequence>
<dbReference type="InterPro" id="IPR018101">
    <property type="entry name" value="Transl_elong_Ts_CS"/>
</dbReference>
<evidence type="ECO:0000313" key="7">
    <source>
        <dbReference type="EMBL" id="OHA13372.1"/>
    </source>
</evidence>
<comment type="function">
    <text evidence="5">Associates with the EF-Tu.GDP complex and induces the exchange of GDP to GTP. It remains bound to the aminoacyl-tRNA.EF-Tu.GTP complex up to the GTP hydrolysis stage on the ribosome.</text>
</comment>
<gene>
    <name evidence="5" type="primary">tsf</name>
    <name evidence="7" type="ORF">A2909_01715</name>
</gene>
<dbReference type="Proteomes" id="UP000178302">
    <property type="component" value="Unassembled WGS sequence"/>
</dbReference>
<dbReference type="InterPro" id="IPR036402">
    <property type="entry name" value="EF-Ts_dimer_sf"/>
</dbReference>
<dbReference type="HAMAP" id="MF_00050">
    <property type="entry name" value="EF_Ts"/>
    <property type="match status" value="1"/>
</dbReference>
<dbReference type="Gene3D" id="1.10.8.10">
    <property type="entry name" value="DNA helicase RuvA subunit, C-terminal domain"/>
    <property type="match status" value="1"/>
</dbReference>
<keyword evidence="4 5" id="KW-0648">Protein biosynthesis</keyword>
<dbReference type="FunFam" id="1.10.8.10:FF:000001">
    <property type="entry name" value="Elongation factor Ts"/>
    <property type="match status" value="1"/>
</dbReference>
<feature type="region of interest" description="Involved in Mg(2+) ion dislocation from EF-Tu" evidence="5">
    <location>
        <begin position="78"/>
        <end position="81"/>
    </location>
</feature>
<feature type="domain" description="Translation elongation factor EFTs/EF1B dimerisation" evidence="6">
    <location>
        <begin position="69"/>
        <end position="149"/>
    </location>
</feature>
<dbReference type="EMBL" id="MHQZ01000036">
    <property type="protein sequence ID" value="OHA13372.1"/>
    <property type="molecule type" value="Genomic_DNA"/>
</dbReference>
<dbReference type="SUPFAM" id="SSF54713">
    <property type="entry name" value="Elongation factor Ts (EF-Ts), dimerisation domain"/>
    <property type="match status" value="1"/>
</dbReference>
<organism evidence="7 8">
    <name type="scientific">Candidatus Tagabacteria bacterium RIFCSPLOWO2_01_FULL_39_11</name>
    <dbReference type="NCBI Taxonomy" id="1802295"/>
    <lineage>
        <taxon>Bacteria</taxon>
        <taxon>Candidatus Tagaibacteriota</taxon>
    </lineage>
</organism>
<dbReference type="PROSITE" id="PS01127">
    <property type="entry name" value="EF_TS_2"/>
    <property type="match status" value="1"/>
</dbReference>
<dbReference type="InterPro" id="IPR009060">
    <property type="entry name" value="UBA-like_sf"/>
</dbReference>
<reference evidence="7 8" key="1">
    <citation type="journal article" date="2016" name="Nat. Commun.">
        <title>Thousands of microbial genomes shed light on interconnected biogeochemical processes in an aquifer system.</title>
        <authorList>
            <person name="Anantharaman K."/>
            <person name="Brown C.T."/>
            <person name="Hug L.A."/>
            <person name="Sharon I."/>
            <person name="Castelle C.J."/>
            <person name="Probst A.J."/>
            <person name="Thomas B.C."/>
            <person name="Singh A."/>
            <person name="Wilkins M.J."/>
            <person name="Karaoz U."/>
            <person name="Brodie E.L."/>
            <person name="Williams K.H."/>
            <person name="Hubbard S.S."/>
            <person name="Banfield J.F."/>
        </authorList>
    </citation>
    <scope>NUCLEOTIDE SEQUENCE [LARGE SCALE GENOMIC DNA]</scope>
</reference>
<dbReference type="CDD" id="cd14275">
    <property type="entry name" value="UBA_EF-Ts"/>
    <property type="match status" value="1"/>
</dbReference>
<evidence type="ECO:0000256" key="4">
    <source>
        <dbReference type="ARBA" id="ARBA00022917"/>
    </source>
</evidence>
<evidence type="ECO:0000256" key="2">
    <source>
        <dbReference type="ARBA" id="ARBA00016956"/>
    </source>
</evidence>
<evidence type="ECO:0000256" key="5">
    <source>
        <dbReference type="HAMAP-Rule" id="MF_00050"/>
    </source>
</evidence>
<dbReference type="GO" id="GO:0003746">
    <property type="term" value="F:translation elongation factor activity"/>
    <property type="evidence" value="ECO:0007669"/>
    <property type="project" value="UniProtKB-UniRule"/>
</dbReference>
<evidence type="ECO:0000256" key="1">
    <source>
        <dbReference type="ARBA" id="ARBA00005532"/>
    </source>
</evidence>
<evidence type="ECO:0000259" key="6">
    <source>
        <dbReference type="Pfam" id="PF00889"/>
    </source>
</evidence>
<dbReference type="GO" id="GO:0005737">
    <property type="term" value="C:cytoplasm"/>
    <property type="evidence" value="ECO:0007669"/>
    <property type="project" value="UniProtKB-SubCell"/>
</dbReference>
<comment type="subcellular location">
    <subcellularLocation>
        <location evidence="5">Cytoplasm</location>
    </subcellularLocation>
</comment>
<evidence type="ECO:0000313" key="8">
    <source>
        <dbReference type="Proteomes" id="UP000178302"/>
    </source>
</evidence>
<protein>
    <recommendedName>
        <fullName evidence="2 5">Elongation factor Ts</fullName>
        <shortName evidence="5">EF-Ts</shortName>
    </recommendedName>
</protein>
<dbReference type="InterPro" id="IPR014039">
    <property type="entry name" value="Transl_elong_EFTs/EF1B_dimer"/>
</dbReference>
<dbReference type="SUPFAM" id="SSF46934">
    <property type="entry name" value="UBA-like"/>
    <property type="match status" value="1"/>
</dbReference>
<keyword evidence="3 5" id="KW-0251">Elongation factor</keyword>
<comment type="similarity">
    <text evidence="1 5">Belongs to the EF-Ts family.</text>
</comment>
<evidence type="ECO:0000256" key="3">
    <source>
        <dbReference type="ARBA" id="ARBA00022768"/>
    </source>
</evidence>
<keyword evidence="5" id="KW-0963">Cytoplasm</keyword>
<name>A0A1G2LR75_9BACT</name>
<dbReference type="InterPro" id="IPR001816">
    <property type="entry name" value="Transl_elong_EFTs/EF1B"/>
</dbReference>
<comment type="caution">
    <text evidence="7">The sequence shown here is derived from an EMBL/GenBank/DDBJ whole genome shotgun (WGS) entry which is preliminary data.</text>
</comment>
<dbReference type="Gene3D" id="3.30.479.20">
    <property type="entry name" value="Elongation factor Ts, dimerisation domain"/>
    <property type="match status" value="1"/>
</dbReference>
<dbReference type="PANTHER" id="PTHR11741">
    <property type="entry name" value="ELONGATION FACTOR TS"/>
    <property type="match status" value="1"/>
</dbReference>
<dbReference type="PANTHER" id="PTHR11741:SF0">
    <property type="entry name" value="ELONGATION FACTOR TS, MITOCHONDRIAL"/>
    <property type="match status" value="1"/>
</dbReference>
<dbReference type="Pfam" id="PF00889">
    <property type="entry name" value="EF_TS"/>
    <property type="match status" value="1"/>
</dbReference>
<proteinExistence type="inferred from homology"/>